<dbReference type="AlphaFoldDB" id="A0A516G7V1"/>
<protein>
    <submittedName>
        <fullName evidence="2">Methyltransferase domain-containing protein</fullName>
    </submittedName>
</protein>
<dbReference type="Proteomes" id="UP000315395">
    <property type="component" value="Chromosome"/>
</dbReference>
<gene>
    <name evidence="2" type="ORF">FNH13_03065</name>
</gene>
<evidence type="ECO:0000313" key="2">
    <source>
        <dbReference type="EMBL" id="QDO87440.1"/>
    </source>
</evidence>
<dbReference type="KEGG" id="orz:FNH13_03065"/>
<dbReference type="EMBL" id="CP041616">
    <property type="protein sequence ID" value="QDO87440.1"/>
    <property type="molecule type" value="Genomic_DNA"/>
</dbReference>
<keyword evidence="2" id="KW-0808">Transferase</keyword>
<keyword evidence="2" id="KW-0489">Methyltransferase</keyword>
<dbReference type="Gene3D" id="3.40.50.150">
    <property type="entry name" value="Vaccinia Virus protein VP39"/>
    <property type="match status" value="1"/>
</dbReference>
<keyword evidence="3" id="KW-1185">Reference proteome</keyword>
<organism evidence="2 3">
    <name type="scientific">Ornithinimicrobium ciconiae</name>
    <dbReference type="NCBI Taxonomy" id="2594265"/>
    <lineage>
        <taxon>Bacteria</taxon>
        <taxon>Bacillati</taxon>
        <taxon>Actinomycetota</taxon>
        <taxon>Actinomycetes</taxon>
        <taxon>Micrococcales</taxon>
        <taxon>Ornithinimicrobiaceae</taxon>
        <taxon>Ornithinimicrobium</taxon>
    </lineage>
</organism>
<dbReference type="SUPFAM" id="SSF53335">
    <property type="entry name" value="S-adenosyl-L-methionine-dependent methyltransferases"/>
    <property type="match status" value="1"/>
</dbReference>
<dbReference type="GO" id="GO:0032259">
    <property type="term" value="P:methylation"/>
    <property type="evidence" value="ECO:0007669"/>
    <property type="project" value="UniProtKB-KW"/>
</dbReference>
<sequence length="215" mass="23652">MPVVAWLKHGPARSLARAVSSRSRMHKIALLRANISPGASVLLVGVSPDEGIGTESAVERGLLEHAEVTCLVYSPVDGQLLGRPTVQGDARDLPFADASFDYVVSNAVIEHVGGPEGARLMIAESERVARVGYLHTTPNRWFPIEPHVMIPLLHWLPEQVRQRAFAAVGFPSYTRENYWLFSSRSLRALGTHASRCTGRWPAMTLIAHSRPLQHP</sequence>
<dbReference type="Pfam" id="PF08241">
    <property type="entry name" value="Methyltransf_11"/>
    <property type="match status" value="1"/>
</dbReference>
<name>A0A516G7V1_9MICO</name>
<reference evidence="2 3" key="1">
    <citation type="submission" date="2019-07" db="EMBL/GenBank/DDBJ databases">
        <title>complete genome sequencing of Ornithinimicrobium sp. H23M54.</title>
        <authorList>
            <person name="Bae J.-W."/>
            <person name="Lee S.-Y."/>
        </authorList>
    </citation>
    <scope>NUCLEOTIDE SEQUENCE [LARGE SCALE GENOMIC DNA]</scope>
    <source>
        <strain evidence="2 3">H23M54</strain>
    </source>
</reference>
<evidence type="ECO:0000259" key="1">
    <source>
        <dbReference type="Pfam" id="PF08241"/>
    </source>
</evidence>
<dbReference type="InterPro" id="IPR029063">
    <property type="entry name" value="SAM-dependent_MTases_sf"/>
</dbReference>
<accession>A0A516G7V1</accession>
<dbReference type="InterPro" id="IPR013216">
    <property type="entry name" value="Methyltransf_11"/>
</dbReference>
<dbReference type="OrthoDB" id="9805171at2"/>
<proteinExistence type="predicted"/>
<feature type="domain" description="Methyltransferase type 11" evidence="1">
    <location>
        <begin position="83"/>
        <end position="131"/>
    </location>
</feature>
<dbReference type="GO" id="GO:0008757">
    <property type="term" value="F:S-adenosylmethionine-dependent methyltransferase activity"/>
    <property type="evidence" value="ECO:0007669"/>
    <property type="project" value="InterPro"/>
</dbReference>
<evidence type="ECO:0000313" key="3">
    <source>
        <dbReference type="Proteomes" id="UP000315395"/>
    </source>
</evidence>